<dbReference type="EMBL" id="JABXXQ010000116">
    <property type="protein sequence ID" value="NVN30200.1"/>
    <property type="molecule type" value="Genomic_DNA"/>
</dbReference>
<dbReference type="InterPro" id="IPR014036">
    <property type="entry name" value="DeoR-like_C"/>
</dbReference>
<evidence type="ECO:0000256" key="2">
    <source>
        <dbReference type="ARBA" id="ARBA00023125"/>
    </source>
</evidence>
<dbReference type="PANTHER" id="PTHR30363:SF8">
    <property type="entry name" value="DEOXYRIBOSE OPERON REPRESSOR"/>
    <property type="match status" value="1"/>
</dbReference>
<reference evidence="5 7" key="2">
    <citation type="submission" date="2020-08" db="EMBL/GenBank/DDBJ databases">
        <title>Genomic Encyclopedia of Type Strains, Phase III (KMG-III): the genomes of soil and plant-associated and newly described type strains.</title>
        <authorList>
            <person name="Whitman W."/>
        </authorList>
    </citation>
    <scope>NUCLEOTIDE SEQUENCE [LARGE SCALE GENOMIC DNA]</scope>
    <source>
        <strain evidence="5 7">CECT 8088</strain>
    </source>
</reference>
<dbReference type="EMBL" id="JACHXV010000001">
    <property type="protein sequence ID" value="MBB3172253.1"/>
    <property type="molecule type" value="Genomic_DNA"/>
</dbReference>
<proteinExistence type="predicted"/>
<keyword evidence="7" id="KW-1185">Reference proteome</keyword>
<dbReference type="RefSeq" id="WP_176623532.1">
    <property type="nucleotide sequence ID" value="NZ_JABXXQ010000116.1"/>
</dbReference>
<dbReference type="SMART" id="SM01134">
    <property type="entry name" value="DeoRC"/>
    <property type="match status" value="1"/>
</dbReference>
<organism evidence="5 7">
    <name type="scientific">Endobacter medicaginis</name>
    <dbReference type="NCBI Taxonomy" id="1181271"/>
    <lineage>
        <taxon>Bacteria</taxon>
        <taxon>Pseudomonadati</taxon>
        <taxon>Pseudomonadota</taxon>
        <taxon>Alphaproteobacteria</taxon>
        <taxon>Acetobacterales</taxon>
        <taxon>Acetobacteraceae</taxon>
        <taxon>Endobacter</taxon>
    </lineage>
</organism>
<dbReference type="Pfam" id="PF00455">
    <property type="entry name" value="DeoRC"/>
    <property type="match status" value="1"/>
</dbReference>
<dbReference type="Proteomes" id="UP000565205">
    <property type="component" value="Unassembled WGS sequence"/>
</dbReference>
<dbReference type="PANTHER" id="PTHR30363">
    <property type="entry name" value="HTH-TYPE TRANSCRIPTIONAL REGULATOR SRLR-RELATED"/>
    <property type="match status" value="1"/>
</dbReference>
<evidence type="ECO:0000259" key="4">
    <source>
        <dbReference type="PROSITE" id="PS51000"/>
    </source>
</evidence>
<dbReference type="Gene3D" id="3.40.50.1360">
    <property type="match status" value="1"/>
</dbReference>
<dbReference type="PROSITE" id="PS00894">
    <property type="entry name" value="HTH_DEOR_1"/>
    <property type="match status" value="1"/>
</dbReference>
<dbReference type="GO" id="GO:0003700">
    <property type="term" value="F:DNA-binding transcription factor activity"/>
    <property type="evidence" value="ECO:0007669"/>
    <property type="project" value="InterPro"/>
</dbReference>
<evidence type="ECO:0000313" key="5">
    <source>
        <dbReference type="EMBL" id="MBB3172253.1"/>
    </source>
</evidence>
<feature type="domain" description="HTH deoR-type" evidence="4">
    <location>
        <begin position="9"/>
        <end position="61"/>
    </location>
</feature>
<keyword evidence="1" id="KW-0805">Transcription regulation</keyword>
<name>A0A839UV28_9PROT</name>
<gene>
    <name evidence="5" type="ORF">FHR90_000059</name>
    <name evidence="6" type="ORF">HUK83_07620</name>
</gene>
<dbReference type="GO" id="GO:0003677">
    <property type="term" value="F:DNA binding"/>
    <property type="evidence" value="ECO:0007669"/>
    <property type="project" value="UniProtKB-KW"/>
</dbReference>
<dbReference type="PROSITE" id="PS51000">
    <property type="entry name" value="HTH_DEOR_2"/>
    <property type="match status" value="1"/>
</dbReference>
<protein>
    <submittedName>
        <fullName evidence="5">DeoR family deoxyribose operon repressor</fullName>
    </submittedName>
    <submittedName>
        <fullName evidence="6">DeoR/GlpR transcriptional regulator</fullName>
    </submittedName>
</protein>
<dbReference type="InterPro" id="IPR018356">
    <property type="entry name" value="Tscrpt_reg_HTH_DeoR_CS"/>
</dbReference>
<keyword evidence="3" id="KW-0804">Transcription</keyword>
<evidence type="ECO:0000256" key="1">
    <source>
        <dbReference type="ARBA" id="ARBA00023015"/>
    </source>
</evidence>
<dbReference type="Proteomes" id="UP000557688">
    <property type="component" value="Unassembled WGS sequence"/>
</dbReference>
<evidence type="ECO:0000313" key="8">
    <source>
        <dbReference type="Proteomes" id="UP000565205"/>
    </source>
</evidence>
<evidence type="ECO:0000313" key="7">
    <source>
        <dbReference type="Proteomes" id="UP000557688"/>
    </source>
</evidence>
<reference evidence="6 8" key="1">
    <citation type="submission" date="2020-06" db="EMBL/GenBank/DDBJ databases">
        <title>Description of novel acetic acid bacteria.</title>
        <authorList>
            <person name="Sombolestani A."/>
        </authorList>
    </citation>
    <scope>NUCLEOTIDE SEQUENCE [LARGE SCALE GENOMIC DNA]</scope>
    <source>
        <strain evidence="6 8">LMG 26838</strain>
    </source>
</reference>
<dbReference type="InterPro" id="IPR037171">
    <property type="entry name" value="NagB/RpiA_transferase-like"/>
</dbReference>
<dbReference type="InterPro" id="IPR050313">
    <property type="entry name" value="Carb_Metab_HTH_regulators"/>
</dbReference>
<dbReference type="SUPFAM" id="SSF100950">
    <property type="entry name" value="NagB/RpiA/CoA transferase-like"/>
    <property type="match status" value="1"/>
</dbReference>
<keyword evidence="2" id="KW-0238">DNA-binding</keyword>
<comment type="caution">
    <text evidence="5">The sequence shown here is derived from an EMBL/GenBank/DDBJ whole genome shotgun (WGS) entry which is preliminary data.</text>
</comment>
<dbReference type="AlphaFoldDB" id="A0A839UV28"/>
<evidence type="ECO:0000256" key="3">
    <source>
        <dbReference type="ARBA" id="ARBA00023163"/>
    </source>
</evidence>
<sequence>MSEPVNRRRGDRMARLLQLVTLSGTLTLSDAARSLGVSSMTLRRDLAEPGCSVEMRDGQLFSRDRDERRDVDDAEPPYSVERNQSMHFVAKMAAGRNAARLVEPGDTIYVDSGTTMPHLLAALPASLPVTIVCNALNIAIAATRLVRARVHLLGGVLEPASQSFFSEEALLALTRIRVDKAFISAGGISEHVGATFSLFAPIPGKRAAIDHARLSFAVVDSSKLRQVRPALIAPLFRFEQIITDRSVPALDVPAGQVQRDRI</sequence>
<dbReference type="InterPro" id="IPR001034">
    <property type="entry name" value="DeoR_HTH"/>
</dbReference>
<dbReference type="Pfam" id="PF08220">
    <property type="entry name" value="HTH_DeoR"/>
    <property type="match status" value="1"/>
</dbReference>
<accession>A0A839UV28</accession>
<evidence type="ECO:0000313" key="6">
    <source>
        <dbReference type="EMBL" id="NVN30200.1"/>
    </source>
</evidence>